<protein>
    <submittedName>
        <fullName evidence="1">Uncharacterized protein</fullName>
    </submittedName>
</protein>
<evidence type="ECO:0000313" key="2">
    <source>
        <dbReference type="Proteomes" id="UP001178507"/>
    </source>
</evidence>
<evidence type="ECO:0000313" key="1">
    <source>
        <dbReference type="EMBL" id="CAJ1373575.1"/>
    </source>
</evidence>
<gene>
    <name evidence="1" type="ORF">EVOR1521_LOCUS3347</name>
</gene>
<reference evidence="1" key="1">
    <citation type="submission" date="2023-08" db="EMBL/GenBank/DDBJ databases">
        <authorList>
            <person name="Chen Y."/>
            <person name="Shah S."/>
            <person name="Dougan E. K."/>
            <person name="Thang M."/>
            <person name="Chan C."/>
        </authorList>
    </citation>
    <scope>NUCLEOTIDE SEQUENCE</scope>
</reference>
<organism evidence="1 2">
    <name type="scientific">Effrenium voratum</name>
    <dbReference type="NCBI Taxonomy" id="2562239"/>
    <lineage>
        <taxon>Eukaryota</taxon>
        <taxon>Sar</taxon>
        <taxon>Alveolata</taxon>
        <taxon>Dinophyceae</taxon>
        <taxon>Suessiales</taxon>
        <taxon>Symbiodiniaceae</taxon>
        <taxon>Effrenium</taxon>
    </lineage>
</organism>
<dbReference type="Proteomes" id="UP001178507">
    <property type="component" value="Unassembled WGS sequence"/>
</dbReference>
<sequence length="229" mass="24917">MLFHDMMGMVLLQSGLRLETPPVLRPEQVADAVYWNSGEGSSAAVWGCPASHATKNFSWWSSTYVGSNTALEGSPAYVDPAVKTLDGVFYYDAELCSEAGFLDLPNKEQLLSNYSAVMAIQEAHCGAEPLKSLAPRADGLRQPGIDHAADLFLIELLKPPAERAAVFRMEGILDAVKAEHCAANMYGCLLHFCLHSFCRQGDRIAQGNQCRSDFEILPRGARPPGLMLG</sequence>
<keyword evidence="2" id="KW-1185">Reference proteome</keyword>
<dbReference type="AlphaFoldDB" id="A0AA36MMJ3"/>
<proteinExistence type="predicted"/>
<comment type="caution">
    <text evidence="1">The sequence shown here is derived from an EMBL/GenBank/DDBJ whole genome shotgun (WGS) entry which is preliminary data.</text>
</comment>
<name>A0AA36MMJ3_9DINO</name>
<accession>A0AA36MMJ3</accession>
<dbReference type="EMBL" id="CAUJNA010000202">
    <property type="protein sequence ID" value="CAJ1373575.1"/>
    <property type="molecule type" value="Genomic_DNA"/>
</dbReference>